<gene>
    <name evidence="2" type="ORF">BPSY_0867</name>
</gene>
<dbReference type="OrthoDB" id="3238956at2"/>
<dbReference type="EMBL" id="JGZI01000009">
    <property type="protein sequence ID" value="KFI82019.1"/>
    <property type="molecule type" value="Genomic_DNA"/>
</dbReference>
<dbReference type="STRING" id="218140.BPSY_0867"/>
<evidence type="ECO:0000313" key="3">
    <source>
        <dbReference type="Proteomes" id="UP000029050"/>
    </source>
</evidence>
<protein>
    <submittedName>
        <fullName evidence="2">Uncharacterized protein</fullName>
    </submittedName>
</protein>
<proteinExistence type="predicted"/>
<evidence type="ECO:0000313" key="2">
    <source>
        <dbReference type="EMBL" id="KFI82019.1"/>
    </source>
</evidence>
<name>A0A087CFG9_9BIFI</name>
<accession>A0A087CFG9</accession>
<keyword evidence="3" id="KW-1185">Reference proteome</keyword>
<keyword evidence="1" id="KW-0472">Membrane</keyword>
<feature type="transmembrane region" description="Helical" evidence="1">
    <location>
        <begin position="20"/>
        <end position="41"/>
    </location>
</feature>
<feature type="transmembrane region" description="Helical" evidence="1">
    <location>
        <begin position="47"/>
        <end position="68"/>
    </location>
</feature>
<reference evidence="2 3" key="1">
    <citation type="submission" date="2014-03" db="EMBL/GenBank/DDBJ databases">
        <title>Genomics of Bifidobacteria.</title>
        <authorList>
            <person name="Ventura M."/>
            <person name="Milani C."/>
            <person name="Lugli G.A."/>
        </authorList>
    </citation>
    <scope>NUCLEOTIDE SEQUENCE [LARGE SCALE GENOMIC DNA]</scope>
    <source>
        <strain evidence="2 3">LMG 21775</strain>
    </source>
</reference>
<dbReference type="eggNOG" id="ENOG5030NNB">
    <property type="taxonomic scope" value="Bacteria"/>
</dbReference>
<feature type="transmembrane region" description="Helical" evidence="1">
    <location>
        <begin position="113"/>
        <end position="133"/>
    </location>
</feature>
<evidence type="ECO:0000256" key="1">
    <source>
        <dbReference type="SAM" id="Phobius"/>
    </source>
</evidence>
<feature type="transmembrane region" description="Helical" evidence="1">
    <location>
        <begin position="80"/>
        <end position="101"/>
    </location>
</feature>
<keyword evidence="1" id="KW-0812">Transmembrane</keyword>
<dbReference type="GeneID" id="98300072"/>
<keyword evidence="1" id="KW-1133">Transmembrane helix</keyword>
<dbReference type="Proteomes" id="UP000029050">
    <property type="component" value="Unassembled WGS sequence"/>
</dbReference>
<comment type="caution">
    <text evidence="2">The sequence shown here is derived from an EMBL/GenBank/DDBJ whole genome shotgun (WGS) entry which is preliminary data.</text>
</comment>
<dbReference type="AlphaFoldDB" id="A0A087CFG9"/>
<sequence length="246" mass="26048">MSGEEVRERDVRTPRSAKGVVITQLVAYAALLIVAALVSIWPSDPVLIVWTILVAVTGLGALLRWWPFDDTFRTSVVERMVSGLAGICAFVAAGMVVPHLVRDPGAATSRASITSWAVVFGILVTVLVIVGFITQMLRTVRSHLIRSLSHAVFGGIACVSAAGWCFLPVFIAIALTSGGGKHVAGVVIVMAVVLLILLSLGAAAASWWREGAEDGSHDYIGVALLPVMIGGIAMYMATLAMYFLIF</sequence>
<feature type="transmembrane region" description="Helical" evidence="1">
    <location>
        <begin position="153"/>
        <end position="177"/>
    </location>
</feature>
<dbReference type="RefSeq" id="WP_152596765.1">
    <property type="nucleotide sequence ID" value="NZ_JGZI01000009.1"/>
</dbReference>
<feature type="transmembrane region" description="Helical" evidence="1">
    <location>
        <begin position="183"/>
        <end position="208"/>
    </location>
</feature>
<organism evidence="2 3">
    <name type="scientific">Bifidobacterium psychraerophilum</name>
    <dbReference type="NCBI Taxonomy" id="218140"/>
    <lineage>
        <taxon>Bacteria</taxon>
        <taxon>Bacillati</taxon>
        <taxon>Actinomycetota</taxon>
        <taxon>Actinomycetes</taxon>
        <taxon>Bifidobacteriales</taxon>
        <taxon>Bifidobacteriaceae</taxon>
        <taxon>Bifidobacterium</taxon>
    </lineage>
</organism>
<feature type="transmembrane region" description="Helical" evidence="1">
    <location>
        <begin position="220"/>
        <end position="245"/>
    </location>
</feature>